<organism evidence="1 2">
    <name type="scientific">Trichlorobacter thiogenes</name>
    <dbReference type="NCBI Taxonomy" id="115783"/>
    <lineage>
        <taxon>Bacteria</taxon>
        <taxon>Pseudomonadati</taxon>
        <taxon>Thermodesulfobacteriota</taxon>
        <taxon>Desulfuromonadia</taxon>
        <taxon>Geobacterales</taxon>
        <taxon>Geobacteraceae</taxon>
        <taxon>Trichlorobacter</taxon>
    </lineage>
</organism>
<dbReference type="STRING" id="115783.SAMN02745119_00588"/>
<evidence type="ECO:0000313" key="1">
    <source>
        <dbReference type="EMBL" id="SJZ42515.1"/>
    </source>
</evidence>
<proteinExistence type="predicted"/>
<protein>
    <submittedName>
        <fullName evidence="1">Uncharacterized protein</fullName>
    </submittedName>
</protein>
<gene>
    <name evidence="1" type="ORF">SAMN02745119_00588</name>
</gene>
<accession>A0A1T4KJG4</accession>
<sequence>MSISNQYNGKIFSQRFSDILKNIAELEIYEFETLARVIKSLSGAF</sequence>
<dbReference type="Proteomes" id="UP000190102">
    <property type="component" value="Unassembled WGS sequence"/>
</dbReference>
<reference evidence="2" key="1">
    <citation type="submission" date="2017-02" db="EMBL/GenBank/DDBJ databases">
        <authorList>
            <person name="Varghese N."/>
            <person name="Submissions S."/>
        </authorList>
    </citation>
    <scope>NUCLEOTIDE SEQUENCE [LARGE SCALE GENOMIC DNA]</scope>
    <source>
        <strain evidence="2">ATCC BAA-34</strain>
    </source>
</reference>
<keyword evidence="2" id="KW-1185">Reference proteome</keyword>
<dbReference type="AlphaFoldDB" id="A0A1T4KJG4"/>
<name>A0A1T4KJG4_9BACT</name>
<evidence type="ECO:0000313" key="2">
    <source>
        <dbReference type="Proteomes" id="UP000190102"/>
    </source>
</evidence>
<dbReference type="EMBL" id="FUWR01000001">
    <property type="protein sequence ID" value="SJZ42515.1"/>
    <property type="molecule type" value="Genomic_DNA"/>
</dbReference>